<proteinExistence type="predicted"/>
<dbReference type="EMBL" id="JASBWT010000005">
    <property type="protein sequence ID" value="KAJ9104676.1"/>
    <property type="molecule type" value="Genomic_DNA"/>
</dbReference>
<sequence length="1131" mass="118888">MTDPPIQQRGFPGVQPVPTPASSSPSSTGRRPSASQQAVHGQVSLLTASLQQHSLLSQALKREGNHVGEGTLSIVPVSQTGIKPWETINGEERCSSPLLRTQEHQGNVAPPPPPSSTRVMAAAAGPKPILFPASGPGLPPAPALTPAHAAVQNTTTGTAHSLQQQQLQVPKPILLHRSVDNGTVAAAGSIFPAAINSGGRGGGVTSEISFPFFHNQAVPPPPPSETHSDPLLVNHTGTFHPSLVVKGEAAAPPPPPPKSILQHDSAHDAPNIGAGTGASQHIIFHPAFNPPPSHATVPAAAAHPQQQQQQQPSLLSPNPTTAIPLPPNLARKSSLKFAIAAPPAHLTPLPTGSRRGSLDVALVAGAAAPSGSHVPGGVVPDLAAVVEQRLLHGHNHASHGPAPPAAGSSAAGEGSSSPPSRTLSRTSSRHLYSEEEGRVIDDIMEEEDEEEEEEYDEDGVSGSEDEDEYDEDLSEDDDDDEETQSGANWSGYEEDSEAGLSDEMDDDDDEDDNVEYIKKESRIVSPPATFTLGRYQRRADAVEEEEEEDLSGATPSRMFRTHPARSPMPNTASSTHFSSIPNTSTNNTTTAQLPGFAFARPTNYRRRRPASVVSNDGGLASPGSSPFVAGAGTIVPAAASTSFVKIDPHERVVHRGHGAVQIVDAIPPSPQSRGTTTAGGGGAYADGRPRQKPKRANTLTRHCSPPPAPAGHTTALPPTSNSTIPRAPPAELSPSAIRMQVRRGVSDSPSKKKLRARQQGMNLFGPNSTALVRAALMTDDDDEEGHANLAPRETAMVVTATTTEDEAGLEARRTPGSRTELTATRGWRSDDALFAVPTVRRRYPNISVRTTSNRSPGPPPLVTGESRSRKASVVSLVVQPTFLSSAPPSDVEHPAGAGRRGSESVVDSARYVLRRTSEKVTQPFSLRASSTMTSPHVHDADLPHSSGPPPNGLLSPIEPSLSLFSASSPCPPAIDDTPALALAASFLPTTPVDQLLHEKLAGTPSRRRGSDAALVATAAAPQVRSTEGSGSDGYRSRASSALGFRSDDSRSVLHHASYQQQHKDSAAAPSLSSHHNQQPNTQAVYTHNHLRPDGGDTEHDAQHLAAKQAIKSKPIKCPSPRRQTQGNEVRI</sequence>
<name>A0ACC2VZZ3_9TREE</name>
<accession>A0ACC2VZZ3</accession>
<protein>
    <submittedName>
        <fullName evidence="1">Uncharacterized protein</fullName>
    </submittedName>
</protein>
<evidence type="ECO:0000313" key="2">
    <source>
        <dbReference type="Proteomes" id="UP001227268"/>
    </source>
</evidence>
<dbReference type="Proteomes" id="UP001227268">
    <property type="component" value="Unassembled WGS sequence"/>
</dbReference>
<evidence type="ECO:0000313" key="1">
    <source>
        <dbReference type="EMBL" id="KAJ9104676.1"/>
    </source>
</evidence>
<keyword evidence="2" id="KW-1185">Reference proteome</keyword>
<gene>
    <name evidence="1" type="ORF">QFC21_002174</name>
</gene>
<comment type="caution">
    <text evidence="1">The sequence shown here is derived from an EMBL/GenBank/DDBJ whole genome shotgun (WGS) entry which is preliminary data.</text>
</comment>
<organism evidence="1 2">
    <name type="scientific">Naganishia friedmannii</name>
    <dbReference type="NCBI Taxonomy" id="89922"/>
    <lineage>
        <taxon>Eukaryota</taxon>
        <taxon>Fungi</taxon>
        <taxon>Dikarya</taxon>
        <taxon>Basidiomycota</taxon>
        <taxon>Agaricomycotina</taxon>
        <taxon>Tremellomycetes</taxon>
        <taxon>Filobasidiales</taxon>
        <taxon>Filobasidiaceae</taxon>
        <taxon>Naganishia</taxon>
    </lineage>
</organism>
<reference evidence="1" key="1">
    <citation type="submission" date="2023-04" db="EMBL/GenBank/DDBJ databases">
        <title>Draft Genome sequencing of Naganishia species isolated from polar environments using Oxford Nanopore Technology.</title>
        <authorList>
            <person name="Leo P."/>
            <person name="Venkateswaran K."/>
        </authorList>
    </citation>
    <scope>NUCLEOTIDE SEQUENCE</scope>
    <source>
        <strain evidence="1">MNA-CCFEE 5423</strain>
    </source>
</reference>